<dbReference type="KEGG" id="bka:AH68_06785"/>
<sequence length="147" mass="16397">MKGDADMKEKGRAMEWFRTKHDELAGTTRTNFAAHGLEPGREAYHLGSIYYATAEQMEAICPAGIDLDRYATLANGNVGYDEADAHWDDAAWWDEQERATWHGGHGSLTGNGVRHRCRAHPEDFLLAGRLTTRQLPRSETGGFDAFS</sequence>
<protein>
    <submittedName>
        <fullName evidence="1">Uncharacterized protein</fullName>
    </submittedName>
</protein>
<dbReference type="EMBL" id="CP007456">
    <property type="protein sequence ID" value="AIZ14788.1"/>
    <property type="molecule type" value="Genomic_DNA"/>
</dbReference>
<evidence type="ECO:0000313" key="1">
    <source>
        <dbReference type="EMBL" id="AIZ14788.1"/>
    </source>
</evidence>
<evidence type="ECO:0000313" key="2">
    <source>
        <dbReference type="Proteomes" id="UP000030625"/>
    </source>
</evidence>
<dbReference type="HOGENOM" id="CLU_1764462_0_0_11"/>
<proteinExistence type="predicted"/>
<name>A0A0A7I3C4_9BIFI</name>
<organism evidence="1 2">
    <name type="scientific">Bifidobacterium catenulatum PV20-2</name>
    <dbReference type="NCBI Taxonomy" id="1447716"/>
    <lineage>
        <taxon>Bacteria</taxon>
        <taxon>Bacillati</taxon>
        <taxon>Actinomycetota</taxon>
        <taxon>Actinomycetes</taxon>
        <taxon>Bifidobacteriales</taxon>
        <taxon>Bifidobacteriaceae</taxon>
        <taxon>Bifidobacterium</taxon>
    </lineage>
</organism>
<dbReference type="AlphaFoldDB" id="A0A0A7I3C4"/>
<reference evidence="1 2" key="1">
    <citation type="journal article" date="2015" name="Genome Announc.">
        <title>Complete and Assembled Genome Sequence of Bifidobacterium kashiwanohense PV20-2, Isolated from the Feces of an Anemic Kenyan Infant.</title>
        <authorList>
            <person name="Vazquez-Gutierrez P."/>
            <person name="Lacroix C."/>
            <person name="Chassard C."/>
            <person name="Klumpp J."/>
            <person name="Jans C."/>
            <person name="Stevens M.J."/>
        </authorList>
    </citation>
    <scope>NUCLEOTIDE SEQUENCE [LARGE SCALE GENOMIC DNA]</scope>
    <source>
        <strain evidence="1 2">PV20-2</strain>
    </source>
</reference>
<dbReference type="Proteomes" id="UP000030625">
    <property type="component" value="Chromosome"/>
</dbReference>
<dbReference type="STRING" id="1447716.AH68_06785"/>
<accession>A0A0A7I3C4</accession>
<gene>
    <name evidence="1" type="ORF">AH68_06785</name>
</gene>